<gene>
    <name evidence="3" type="ORF">LZ495_25465</name>
</gene>
<sequence length="166" mass="17640">MVEESGYPSHRVPSIPAPAAPARVRRFTTAFSDPRTPAREKRGSPGGASGSGIGVVITSDRQLRVVRTARPRGIRLDGEVDLANVEIVRHSLRAVARDGAEVTVDVSRLAFIDVAGLRVVIESAAELARQDGYLLLVGASRQLLRILRLCGWDTAAGLRIGQPGGA</sequence>
<reference evidence="3" key="1">
    <citation type="submission" date="2022-01" db="EMBL/GenBank/DDBJ databases">
        <title>Genome-Based Taxonomic Classification of the Phylum Actinobacteria.</title>
        <authorList>
            <person name="Gao Y."/>
        </authorList>
    </citation>
    <scope>NUCLEOTIDE SEQUENCE</scope>
    <source>
        <strain evidence="3">KLBMP 8922</strain>
    </source>
</reference>
<keyword evidence="4" id="KW-1185">Reference proteome</keyword>
<feature type="domain" description="STAS" evidence="2">
    <location>
        <begin position="74"/>
        <end position="166"/>
    </location>
</feature>
<proteinExistence type="predicted"/>
<dbReference type="SUPFAM" id="SSF52091">
    <property type="entry name" value="SpoIIaa-like"/>
    <property type="match status" value="1"/>
</dbReference>
<name>A0AA41U189_9ACTN</name>
<dbReference type="InterPro" id="IPR036513">
    <property type="entry name" value="STAS_dom_sf"/>
</dbReference>
<comment type="caution">
    <text evidence="3">The sequence shown here is derived from an EMBL/GenBank/DDBJ whole genome shotgun (WGS) entry which is preliminary data.</text>
</comment>
<feature type="compositionally biased region" description="Gly residues" evidence="1">
    <location>
        <begin position="44"/>
        <end position="53"/>
    </location>
</feature>
<accession>A0AA41U189</accession>
<dbReference type="PROSITE" id="PS50801">
    <property type="entry name" value="STAS"/>
    <property type="match status" value="1"/>
</dbReference>
<dbReference type="AlphaFoldDB" id="A0AA41U189"/>
<evidence type="ECO:0000313" key="3">
    <source>
        <dbReference type="EMBL" id="MCF2530548.1"/>
    </source>
</evidence>
<dbReference type="EMBL" id="JAKFHA010000017">
    <property type="protein sequence ID" value="MCF2530548.1"/>
    <property type="molecule type" value="Genomic_DNA"/>
</dbReference>
<dbReference type="CDD" id="cd07043">
    <property type="entry name" value="STAS_anti-anti-sigma_factors"/>
    <property type="match status" value="1"/>
</dbReference>
<dbReference type="Pfam" id="PF13466">
    <property type="entry name" value="STAS_2"/>
    <property type="match status" value="1"/>
</dbReference>
<evidence type="ECO:0000313" key="4">
    <source>
        <dbReference type="Proteomes" id="UP001165378"/>
    </source>
</evidence>
<protein>
    <submittedName>
        <fullName evidence="3">STAS domain-containing protein</fullName>
    </submittedName>
</protein>
<evidence type="ECO:0000259" key="2">
    <source>
        <dbReference type="PROSITE" id="PS50801"/>
    </source>
</evidence>
<dbReference type="RefSeq" id="WP_235055217.1">
    <property type="nucleotide sequence ID" value="NZ_JAKFHA010000017.1"/>
</dbReference>
<dbReference type="InterPro" id="IPR058548">
    <property type="entry name" value="MlaB-like_STAS"/>
</dbReference>
<organism evidence="3 4">
    <name type="scientific">Yinghuangia soli</name>
    <dbReference type="NCBI Taxonomy" id="2908204"/>
    <lineage>
        <taxon>Bacteria</taxon>
        <taxon>Bacillati</taxon>
        <taxon>Actinomycetota</taxon>
        <taxon>Actinomycetes</taxon>
        <taxon>Kitasatosporales</taxon>
        <taxon>Streptomycetaceae</taxon>
        <taxon>Yinghuangia</taxon>
    </lineage>
</organism>
<feature type="region of interest" description="Disordered" evidence="1">
    <location>
        <begin position="28"/>
        <end position="54"/>
    </location>
</feature>
<dbReference type="Proteomes" id="UP001165378">
    <property type="component" value="Unassembled WGS sequence"/>
</dbReference>
<evidence type="ECO:0000256" key="1">
    <source>
        <dbReference type="SAM" id="MobiDB-lite"/>
    </source>
</evidence>
<dbReference type="InterPro" id="IPR002645">
    <property type="entry name" value="STAS_dom"/>
</dbReference>
<dbReference type="Gene3D" id="3.30.750.24">
    <property type="entry name" value="STAS domain"/>
    <property type="match status" value="1"/>
</dbReference>